<dbReference type="AlphaFoldDB" id="A0A9Q1JFC7"/>
<dbReference type="EMBL" id="JAKOGI010002481">
    <property type="protein sequence ID" value="KAJ8421892.1"/>
    <property type="molecule type" value="Genomic_DNA"/>
</dbReference>
<evidence type="ECO:0000313" key="1">
    <source>
        <dbReference type="EMBL" id="KAJ8421892.1"/>
    </source>
</evidence>
<protein>
    <submittedName>
        <fullName evidence="1">Uncharacterized protein</fullName>
    </submittedName>
</protein>
<sequence length="247" mass="28054">MEAVSSTRSLPTFNYVPIAGASHLTGTPLQGHRSEMAMLKRLLGLGPMGGLTKKIMTERTAECKKLKKAIHELVNKGQTDRFLKRNPRSFRKDLNLACKECREEKCSIEIVATIAGGYIEGITHTAWKAQMQRMQQVMTTEHGTRITFPTMIFDEQEGQNIPKAYNVILGRPTVHKVKALSAHIYCNFNIKQMTIALKNFLEIKGWPKNAIWLAYDHWRNARARKSSSGTSRRLESRTLHPLLLLRP</sequence>
<proteinExistence type="predicted"/>
<gene>
    <name evidence="1" type="ORF">Cgig2_024279</name>
</gene>
<evidence type="ECO:0000313" key="2">
    <source>
        <dbReference type="Proteomes" id="UP001153076"/>
    </source>
</evidence>
<dbReference type="OrthoDB" id="1752268at2759"/>
<comment type="caution">
    <text evidence="1">The sequence shown here is derived from an EMBL/GenBank/DDBJ whole genome shotgun (WGS) entry which is preliminary data.</text>
</comment>
<keyword evidence="2" id="KW-1185">Reference proteome</keyword>
<accession>A0A9Q1JFC7</accession>
<reference evidence="1" key="1">
    <citation type="submission" date="2022-04" db="EMBL/GenBank/DDBJ databases">
        <title>Carnegiea gigantea Genome sequencing and assembly v2.</title>
        <authorList>
            <person name="Copetti D."/>
            <person name="Sanderson M.J."/>
            <person name="Burquez A."/>
            <person name="Wojciechowski M.F."/>
        </authorList>
    </citation>
    <scope>NUCLEOTIDE SEQUENCE</scope>
    <source>
        <strain evidence="1">SGP5-SGP5p</strain>
        <tissue evidence="1">Aerial part</tissue>
    </source>
</reference>
<dbReference type="Proteomes" id="UP001153076">
    <property type="component" value="Unassembled WGS sequence"/>
</dbReference>
<organism evidence="1 2">
    <name type="scientific">Carnegiea gigantea</name>
    <dbReference type="NCBI Taxonomy" id="171969"/>
    <lineage>
        <taxon>Eukaryota</taxon>
        <taxon>Viridiplantae</taxon>
        <taxon>Streptophyta</taxon>
        <taxon>Embryophyta</taxon>
        <taxon>Tracheophyta</taxon>
        <taxon>Spermatophyta</taxon>
        <taxon>Magnoliopsida</taxon>
        <taxon>eudicotyledons</taxon>
        <taxon>Gunneridae</taxon>
        <taxon>Pentapetalae</taxon>
        <taxon>Caryophyllales</taxon>
        <taxon>Cactineae</taxon>
        <taxon>Cactaceae</taxon>
        <taxon>Cactoideae</taxon>
        <taxon>Echinocereeae</taxon>
        <taxon>Carnegiea</taxon>
    </lineage>
</organism>
<name>A0A9Q1JFC7_9CARY</name>